<proteinExistence type="predicted"/>
<name>A0A3P6FSD0_BRAOL</name>
<dbReference type="EMBL" id="LR031877">
    <property type="protein sequence ID" value="VDD47402.1"/>
    <property type="molecule type" value="Genomic_DNA"/>
</dbReference>
<accession>A0A3P6FSD0</accession>
<sequence length="68" mass="7899">MFVIITKSGFRTSWMKSRESRKELGSSVLDKWSGLLPFDVWAMKSEIEGWRDYPTSYSYSVLSSILVK</sequence>
<organism evidence="1">
    <name type="scientific">Brassica oleracea</name>
    <name type="common">Wild cabbage</name>
    <dbReference type="NCBI Taxonomy" id="3712"/>
    <lineage>
        <taxon>Eukaryota</taxon>
        <taxon>Viridiplantae</taxon>
        <taxon>Streptophyta</taxon>
        <taxon>Embryophyta</taxon>
        <taxon>Tracheophyta</taxon>
        <taxon>Spermatophyta</taxon>
        <taxon>Magnoliopsida</taxon>
        <taxon>eudicotyledons</taxon>
        <taxon>Gunneridae</taxon>
        <taxon>Pentapetalae</taxon>
        <taxon>rosids</taxon>
        <taxon>malvids</taxon>
        <taxon>Brassicales</taxon>
        <taxon>Brassicaceae</taxon>
        <taxon>Brassiceae</taxon>
        <taxon>Brassica</taxon>
    </lineage>
</organism>
<gene>
    <name evidence="1" type="ORF">BOLC5T34949H</name>
</gene>
<protein>
    <submittedName>
        <fullName evidence="1">Uncharacterized protein</fullName>
    </submittedName>
</protein>
<dbReference type="AlphaFoldDB" id="A0A3P6FSD0"/>
<evidence type="ECO:0000313" key="1">
    <source>
        <dbReference type="EMBL" id="VDD47402.1"/>
    </source>
</evidence>
<reference evidence="1" key="1">
    <citation type="submission" date="2018-11" db="EMBL/GenBank/DDBJ databases">
        <authorList>
            <consortium name="Genoscope - CEA"/>
            <person name="William W."/>
        </authorList>
    </citation>
    <scope>NUCLEOTIDE SEQUENCE</scope>
</reference>